<dbReference type="GO" id="GO:0033389">
    <property type="term" value="P:putrescine biosynthetic process from arginine, via agmatine"/>
    <property type="evidence" value="ECO:0007669"/>
    <property type="project" value="TreeGrafter"/>
</dbReference>
<accession>A0A5A7MXM0</accession>
<sequence length="308" mass="32695">MTNMASEARGWHSIASLLGDQPEAAVAFLGVPLGERSLTPGRCDLGPAVLRKTLPRLSSYDLESGLDLGDLAVHDAGDLMLKVTSPLDAFEPVRKAVADLCTRHDLSILAGGNNAITRPGVLGLAQGLGVPLDHVGLLTLDAHFDLRDTDCGLTNGNPVQALLDDGLPGKNIAQIGLQPFANTRRMHEKAKTAGIHVQSMGQILADGMSTCLERALDHLERHVDVIYVDFDIDVIARNEAPGAPGARPGGLSAAAFFKAARQIARHKKVRAVDLTEFDPSLDISDITALVAARWLAEILAGVALRRVI</sequence>
<dbReference type="GO" id="GO:0008783">
    <property type="term" value="F:agmatinase activity"/>
    <property type="evidence" value="ECO:0007669"/>
    <property type="project" value="TreeGrafter"/>
</dbReference>
<dbReference type="EMBL" id="BKCL01000001">
    <property type="protein sequence ID" value="GEQ96507.1"/>
    <property type="molecule type" value="Genomic_DNA"/>
</dbReference>
<dbReference type="PROSITE" id="PS51409">
    <property type="entry name" value="ARGINASE_2"/>
    <property type="match status" value="1"/>
</dbReference>
<dbReference type="PANTHER" id="PTHR11358:SF35">
    <property type="entry name" value="FORMIMIDOYLGLUTAMASE"/>
    <property type="match status" value="1"/>
</dbReference>
<keyword evidence="4" id="KW-0464">Manganese</keyword>
<protein>
    <submittedName>
        <fullName evidence="6">Agmatinase</fullName>
    </submittedName>
</protein>
<evidence type="ECO:0000256" key="2">
    <source>
        <dbReference type="ARBA" id="ARBA00022801"/>
    </source>
</evidence>
<dbReference type="GO" id="GO:0046872">
    <property type="term" value="F:metal ion binding"/>
    <property type="evidence" value="ECO:0007669"/>
    <property type="project" value="UniProtKB-KW"/>
</dbReference>
<dbReference type="AlphaFoldDB" id="A0A5A7MKT4"/>
<dbReference type="Proteomes" id="UP000325187">
    <property type="component" value="Unassembled WGS sequence"/>
</dbReference>
<reference evidence="8 9" key="1">
    <citation type="submission" date="2019-09" db="EMBL/GenBank/DDBJ databases">
        <title>NBRP : Genome information of microbial organism related human and environment.</title>
        <authorList>
            <person name="Hattori M."/>
            <person name="Oshima K."/>
            <person name="Inaba H."/>
            <person name="Suda W."/>
            <person name="Sakamoto M."/>
            <person name="Iino T."/>
            <person name="Kitahara M."/>
            <person name="Oshida Y."/>
            <person name="Iida T."/>
            <person name="Kudo T."/>
            <person name="Itoh T."/>
            <person name="Ohkuma M."/>
        </authorList>
    </citation>
    <scope>NUCLEOTIDE SEQUENCE [LARGE SCALE GENOMIC DNA]</scope>
    <source>
        <strain evidence="6 8">Hi-2</strain>
        <strain evidence="7 9">Mie-1</strain>
    </source>
</reference>
<keyword evidence="1" id="KW-0479">Metal-binding</keyword>
<keyword evidence="2" id="KW-0378">Hydrolase</keyword>
<dbReference type="GO" id="GO:0006547">
    <property type="term" value="P:L-histidine metabolic process"/>
    <property type="evidence" value="ECO:0007669"/>
    <property type="project" value="UniProtKB-KW"/>
</dbReference>
<evidence type="ECO:0000256" key="1">
    <source>
        <dbReference type="ARBA" id="ARBA00022723"/>
    </source>
</evidence>
<dbReference type="PANTHER" id="PTHR11358">
    <property type="entry name" value="ARGINASE/AGMATINASE"/>
    <property type="match status" value="1"/>
</dbReference>
<dbReference type="PIRSF" id="PIRSF036979">
    <property type="entry name" value="Arginase"/>
    <property type="match status" value="1"/>
</dbReference>
<comment type="similarity">
    <text evidence="5">Belongs to the arginase family.</text>
</comment>
<evidence type="ECO:0000313" key="8">
    <source>
        <dbReference type="Proteomes" id="UP000322084"/>
    </source>
</evidence>
<gene>
    <name evidence="6" type="primary">speB</name>
    <name evidence="6" type="ORF">JCM17844_01440</name>
    <name evidence="7" type="ORF">JCM17845_07980</name>
</gene>
<evidence type="ECO:0000256" key="5">
    <source>
        <dbReference type="PROSITE-ProRule" id="PRU00742"/>
    </source>
</evidence>
<proteinExistence type="inferred from homology"/>
<dbReference type="Gene3D" id="3.40.800.10">
    <property type="entry name" value="Ureohydrolase domain"/>
    <property type="match status" value="1"/>
</dbReference>
<dbReference type="InterPro" id="IPR023696">
    <property type="entry name" value="Ureohydrolase_dom_sf"/>
</dbReference>
<keyword evidence="9" id="KW-1185">Reference proteome</keyword>
<dbReference type="InterPro" id="IPR006035">
    <property type="entry name" value="Ureohydrolase"/>
</dbReference>
<dbReference type="Pfam" id="PF00491">
    <property type="entry name" value="Arginase"/>
    <property type="match status" value="1"/>
</dbReference>
<organism evidence="6 8">
    <name type="scientific">Iodidimonas gelatinilytica</name>
    <dbReference type="NCBI Taxonomy" id="1236966"/>
    <lineage>
        <taxon>Bacteria</taxon>
        <taxon>Pseudomonadati</taxon>
        <taxon>Pseudomonadota</taxon>
        <taxon>Alphaproteobacteria</taxon>
        <taxon>Iodidimonadales</taxon>
        <taxon>Iodidimonadaceae</taxon>
        <taxon>Iodidimonas</taxon>
    </lineage>
</organism>
<dbReference type="CDD" id="cd09990">
    <property type="entry name" value="Agmatinase-like"/>
    <property type="match status" value="1"/>
</dbReference>
<evidence type="ECO:0000256" key="4">
    <source>
        <dbReference type="ARBA" id="ARBA00023211"/>
    </source>
</evidence>
<keyword evidence="3" id="KW-0369">Histidine metabolism</keyword>
<evidence type="ECO:0000256" key="3">
    <source>
        <dbReference type="ARBA" id="ARBA00022808"/>
    </source>
</evidence>
<evidence type="ECO:0000313" key="7">
    <source>
        <dbReference type="EMBL" id="GER00175.1"/>
    </source>
</evidence>
<dbReference type="EMBL" id="BKCM01000003">
    <property type="protein sequence ID" value="GER00175.1"/>
    <property type="molecule type" value="Genomic_DNA"/>
</dbReference>
<accession>A0A5A7MKT4</accession>
<name>A0A5A7MKT4_9PROT</name>
<comment type="caution">
    <text evidence="6">The sequence shown here is derived from an EMBL/GenBank/DDBJ whole genome shotgun (WGS) entry which is preliminary data.</text>
</comment>
<dbReference type="SUPFAM" id="SSF52768">
    <property type="entry name" value="Arginase/deacetylase"/>
    <property type="match status" value="1"/>
</dbReference>
<evidence type="ECO:0000313" key="9">
    <source>
        <dbReference type="Proteomes" id="UP000325187"/>
    </source>
</evidence>
<evidence type="ECO:0000313" key="6">
    <source>
        <dbReference type="EMBL" id="GEQ96507.1"/>
    </source>
</evidence>
<dbReference type="Proteomes" id="UP000322084">
    <property type="component" value="Unassembled WGS sequence"/>
</dbReference>